<reference evidence="4 5" key="1">
    <citation type="submission" date="2024-02" db="EMBL/GenBank/DDBJ databases">
        <authorList>
            <person name="Vignale AGUSTIN F."/>
            <person name="Sosa J E."/>
            <person name="Modenutti C."/>
        </authorList>
    </citation>
    <scope>NUCLEOTIDE SEQUENCE [LARGE SCALE GENOMIC DNA]</scope>
</reference>
<dbReference type="InterPro" id="IPR012875">
    <property type="entry name" value="SDHF4"/>
</dbReference>
<protein>
    <recommendedName>
        <fullName evidence="2">Succinate dehydrogenase assembly factor 4, mitochondrial</fullName>
    </recommendedName>
</protein>
<dbReference type="EMBL" id="CAUOFW020002158">
    <property type="protein sequence ID" value="CAK9151631.1"/>
    <property type="molecule type" value="Genomic_DNA"/>
</dbReference>
<evidence type="ECO:0000256" key="2">
    <source>
        <dbReference type="ARBA" id="ARBA00022170"/>
    </source>
</evidence>
<feature type="compositionally biased region" description="Acidic residues" evidence="3">
    <location>
        <begin position="129"/>
        <end position="150"/>
    </location>
</feature>
<evidence type="ECO:0000256" key="1">
    <source>
        <dbReference type="ARBA" id="ARBA00005701"/>
    </source>
</evidence>
<accession>A0ABC8S611</accession>
<dbReference type="Proteomes" id="UP001642360">
    <property type="component" value="Unassembled WGS sequence"/>
</dbReference>
<comment type="similarity">
    <text evidence="1">Belongs to the SDHAF4 family.</text>
</comment>
<feature type="compositionally biased region" description="Polar residues" evidence="3">
    <location>
        <begin position="91"/>
        <end position="106"/>
    </location>
</feature>
<keyword evidence="5" id="KW-1185">Reference proteome</keyword>
<feature type="region of interest" description="Disordered" evidence="3">
    <location>
        <begin position="23"/>
        <end position="42"/>
    </location>
</feature>
<feature type="region of interest" description="Disordered" evidence="3">
    <location>
        <begin position="58"/>
        <end position="184"/>
    </location>
</feature>
<feature type="compositionally biased region" description="Low complexity" evidence="3">
    <location>
        <begin position="58"/>
        <end position="73"/>
    </location>
</feature>
<evidence type="ECO:0000256" key="3">
    <source>
        <dbReference type="SAM" id="MobiDB-lite"/>
    </source>
</evidence>
<proteinExistence type="inferred from homology"/>
<dbReference type="PANTHER" id="PTHR28524">
    <property type="entry name" value="SUCCINATE DEHYDROGENASE ASSEMBLY FACTOR 4, MITOCHONDRIAL"/>
    <property type="match status" value="1"/>
</dbReference>
<name>A0ABC8S611_9AQUA</name>
<feature type="compositionally biased region" description="Basic and acidic residues" evidence="3">
    <location>
        <begin position="109"/>
        <end position="128"/>
    </location>
</feature>
<gene>
    <name evidence="4" type="ORF">ILEXP_LOCUS19798</name>
</gene>
<evidence type="ECO:0000313" key="4">
    <source>
        <dbReference type="EMBL" id="CAK9151631.1"/>
    </source>
</evidence>
<sequence length="184" mass="20300">MIFWTDYLVDDQKELHHQVMNQQELHHQARKDSRSRREGGGICGVECAAGLPLWTEGEFSSSGGEQSGPSIPSAIELSKPPKLSLSFGRSEPSTSAIRLICSSTQRKQSHQENSKEPEGEVSENSEKVESEDDDARNSDAEDEDEDEDSDGVQVNKETGEIGGPRGPEPTRFGDWERNCGCSDF</sequence>
<organism evidence="4 5">
    <name type="scientific">Ilex paraguariensis</name>
    <name type="common">yerba mate</name>
    <dbReference type="NCBI Taxonomy" id="185542"/>
    <lineage>
        <taxon>Eukaryota</taxon>
        <taxon>Viridiplantae</taxon>
        <taxon>Streptophyta</taxon>
        <taxon>Embryophyta</taxon>
        <taxon>Tracheophyta</taxon>
        <taxon>Spermatophyta</taxon>
        <taxon>Magnoliopsida</taxon>
        <taxon>eudicotyledons</taxon>
        <taxon>Gunneridae</taxon>
        <taxon>Pentapetalae</taxon>
        <taxon>asterids</taxon>
        <taxon>campanulids</taxon>
        <taxon>Aquifoliales</taxon>
        <taxon>Aquifoliaceae</taxon>
        <taxon>Ilex</taxon>
    </lineage>
</organism>
<dbReference type="AlphaFoldDB" id="A0ABC8S611"/>
<evidence type="ECO:0000313" key="5">
    <source>
        <dbReference type="Proteomes" id="UP001642360"/>
    </source>
</evidence>
<dbReference type="Pfam" id="PF07896">
    <property type="entry name" value="DUF1674"/>
    <property type="match status" value="1"/>
</dbReference>
<dbReference type="PANTHER" id="PTHR28524:SF3">
    <property type="entry name" value="SUCCINATE DEHYDROGENASE ASSEMBLY FACTOR 4, MITOCHONDRIAL"/>
    <property type="match status" value="1"/>
</dbReference>
<comment type="caution">
    <text evidence="4">The sequence shown here is derived from an EMBL/GenBank/DDBJ whole genome shotgun (WGS) entry which is preliminary data.</text>
</comment>
<feature type="compositionally biased region" description="Basic and acidic residues" evidence="3">
    <location>
        <begin position="24"/>
        <end position="39"/>
    </location>
</feature>